<keyword evidence="2 4" id="KW-0521">NADP</keyword>
<comment type="function">
    <text evidence="4">Catalyzes the reduction of 1-pyrroline-5-carboxylate (PCA) to L-proline.</text>
</comment>
<dbReference type="PANTHER" id="PTHR11645:SF0">
    <property type="entry name" value="PYRROLINE-5-CARBOXYLATE REDUCTASE 3"/>
    <property type="match status" value="1"/>
</dbReference>
<comment type="similarity">
    <text evidence="1 4">Belongs to the pyrroline-5-carboxylate reductase family.</text>
</comment>
<organism evidence="8 9">
    <name type="scientific">Zhihengliuella salsuginis</name>
    <dbReference type="NCBI Taxonomy" id="578222"/>
    <lineage>
        <taxon>Bacteria</taxon>
        <taxon>Bacillati</taxon>
        <taxon>Actinomycetota</taxon>
        <taxon>Actinomycetes</taxon>
        <taxon>Micrococcales</taxon>
        <taxon>Micrococcaceae</taxon>
        <taxon>Zhihengliuella</taxon>
    </lineage>
</organism>
<evidence type="ECO:0000259" key="7">
    <source>
        <dbReference type="Pfam" id="PF14748"/>
    </source>
</evidence>
<reference evidence="9" key="1">
    <citation type="journal article" date="2019" name="Int. J. Syst. Evol. Microbiol.">
        <title>The Global Catalogue of Microorganisms (GCM) 10K type strain sequencing project: providing services to taxonomists for standard genome sequencing and annotation.</title>
        <authorList>
            <consortium name="The Broad Institute Genomics Platform"/>
            <consortium name="The Broad Institute Genome Sequencing Center for Infectious Disease"/>
            <person name="Wu L."/>
            <person name="Ma J."/>
        </authorList>
    </citation>
    <scope>NUCLEOTIDE SEQUENCE [LARGE SCALE GENOMIC DNA]</scope>
    <source>
        <strain evidence="9">KCTC 19466</strain>
    </source>
</reference>
<evidence type="ECO:0000256" key="4">
    <source>
        <dbReference type="HAMAP-Rule" id="MF_01925"/>
    </source>
</evidence>
<dbReference type="NCBIfam" id="TIGR00112">
    <property type="entry name" value="proC"/>
    <property type="match status" value="1"/>
</dbReference>
<feature type="domain" description="Pyrroline-5-carboxylate reductase dimerisation" evidence="7">
    <location>
        <begin position="178"/>
        <end position="282"/>
    </location>
</feature>
<evidence type="ECO:0000313" key="9">
    <source>
        <dbReference type="Proteomes" id="UP000642819"/>
    </source>
</evidence>
<comment type="subcellular location">
    <subcellularLocation>
        <location evidence="4">Cytoplasm</location>
    </subcellularLocation>
</comment>
<comment type="caution">
    <text evidence="8">The sequence shown here is derived from an EMBL/GenBank/DDBJ whole genome shotgun (WGS) entry which is preliminary data.</text>
</comment>
<proteinExistence type="inferred from homology"/>
<keyword evidence="4" id="KW-0641">Proline biosynthesis</keyword>
<keyword evidence="4" id="KW-0028">Amino-acid biosynthesis</keyword>
<evidence type="ECO:0000313" key="8">
    <source>
        <dbReference type="EMBL" id="GHD02984.1"/>
    </source>
</evidence>
<sequence length="288" mass="28871">MADNTTAQNSTADLNLAFLGTGSMNGAIMRGIIASGHAPERITATVRTPSKAVALADETGVNAIATEDDENANLTAVAEADVVFLGVKPVGILDLCREIAGALKPAAAVVSVAAGITVAAMEAALRDGQPVVRSMPNTPLTVGLGAVGVAAGTSIDESTLDSVVKLYEGAGVVKVVAEDQIEAVTAVSGSGPAYIFYMAEAMAAAGEKLGLDAGTARELAAATVAGAGRMLAEPGADAAQLRRNVTSPKGTTAAALDSFAASGLEEMVLKAETACVERSRELTRDLSS</sequence>
<dbReference type="SUPFAM" id="SSF48179">
    <property type="entry name" value="6-phosphogluconate dehydrogenase C-terminal domain-like"/>
    <property type="match status" value="1"/>
</dbReference>
<comment type="pathway">
    <text evidence="4">Amino-acid biosynthesis; L-proline biosynthesis; L-proline from L-glutamate 5-semialdehyde: step 1/1.</text>
</comment>
<evidence type="ECO:0000259" key="6">
    <source>
        <dbReference type="Pfam" id="PF03807"/>
    </source>
</evidence>
<gene>
    <name evidence="4 8" type="primary">proC</name>
    <name evidence="8" type="ORF">GCM10008096_08730</name>
</gene>
<accession>A0ABQ3GFJ0</accession>
<dbReference type="Proteomes" id="UP000642819">
    <property type="component" value="Unassembled WGS sequence"/>
</dbReference>
<dbReference type="RefSeq" id="WP_189348898.1">
    <property type="nucleotide sequence ID" value="NZ_BMXK01000003.1"/>
</dbReference>
<dbReference type="Pfam" id="PF03807">
    <property type="entry name" value="F420_oxidored"/>
    <property type="match status" value="1"/>
</dbReference>
<dbReference type="PIRSF" id="PIRSF000193">
    <property type="entry name" value="Pyrrol-5-carb_rd"/>
    <property type="match status" value="1"/>
</dbReference>
<evidence type="ECO:0000256" key="5">
    <source>
        <dbReference type="NCBIfam" id="TIGR00112"/>
    </source>
</evidence>
<dbReference type="EMBL" id="BMXK01000003">
    <property type="protein sequence ID" value="GHD02984.1"/>
    <property type="molecule type" value="Genomic_DNA"/>
</dbReference>
<comment type="catalytic activity">
    <reaction evidence="4">
        <text>L-proline + NADP(+) = (S)-1-pyrroline-5-carboxylate + NADPH + 2 H(+)</text>
        <dbReference type="Rhea" id="RHEA:14109"/>
        <dbReference type="ChEBI" id="CHEBI:15378"/>
        <dbReference type="ChEBI" id="CHEBI:17388"/>
        <dbReference type="ChEBI" id="CHEBI:57783"/>
        <dbReference type="ChEBI" id="CHEBI:58349"/>
        <dbReference type="ChEBI" id="CHEBI:60039"/>
        <dbReference type="EC" id="1.5.1.2"/>
    </reaction>
</comment>
<dbReference type="InterPro" id="IPR028939">
    <property type="entry name" value="P5C_Rdtase_cat_N"/>
</dbReference>
<dbReference type="Pfam" id="PF14748">
    <property type="entry name" value="P5CR_dimer"/>
    <property type="match status" value="1"/>
</dbReference>
<dbReference type="InterPro" id="IPR036291">
    <property type="entry name" value="NAD(P)-bd_dom_sf"/>
</dbReference>
<keyword evidence="3 4" id="KW-0560">Oxidoreductase</keyword>
<dbReference type="InterPro" id="IPR000304">
    <property type="entry name" value="Pyrroline-COOH_reductase"/>
</dbReference>
<dbReference type="EC" id="1.5.1.2" evidence="4 5"/>
<feature type="domain" description="Pyrroline-5-carboxylate reductase catalytic N-terminal" evidence="6">
    <location>
        <begin position="16"/>
        <end position="115"/>
    </location>
</feature>
<dbReference type="Gene3D" id="3.40.50.720">
    <property type="entry name" value="NAD(P)-binding Rossmann-like Domain"/>
    <property type="match status" value="1"/>
</dbReference>
<dbReference type="Gene3D" id="1.10.3730.10">
    <property type="entry name" value="ProC C-terminal domain-like"/>
    <property type="match status" value="1"/>
</dbReference>
<comment type="catalytic activity">
    <reaction evidence="4">
        <text>L-proline + NAD(+) = (S)-1-pyrroline-5-carboxylate + NADH + 2 H(+)</text>
        <dbReference type="Rhea" id="RHEA:14105"/>
        <dbReference type="ChEBI" id="CHEBI:15378"/>
        <dbReference type="ChEBI" id="CHEBI:17388"/>
        <dbReference type="ChEBI" id="CHEBI:57540"/>
        <dbReference type="ChEBI" id="CHEBI:57945"/>
        <dbReference type="ChEBI" id="CHEBI:60039"/>
        <dbReference type="EC" id="1.5.1.2"/>
    </reaction>
</comment>
<evidence type="ECO:0000256" key="1">
    <source>
        <dbReference type="ARBA" id="ARBA00005525"/>
    </source>
</evidence>
<dbReference type="SUPFAM" id="SSF51735">
    <property type="entry name" value="NAD(P)-binding Rossmann-fold domains"/>
    <property type="match status" value="1"/>
</dbReference>
<dbReference type="PANTHER" id="PTHR11645">
    <property type="entry name" value="PYRROLINE-5-CARBOXYLATE REDUCTASE"/>
    <property type="match status" value="1"/>
</dbReference>
<evidence type="ECO:0000256" key="3">
    <source>
        <dbReference type="ARBA" id="ARBA00023002"/>
    </source>
</evidence>
<protein>
    <recommendedName>
        <fullName evidence="4 5">Pyrroline-5-carboxylate reductase</fullName>
        <shortName evidence="4">P5C reductase</shortName>
        <shortName evidence="4">P5CR</shortName>
        <ecNumber evidence="4 5">1.5.1.2</ecNumber>
    </recommendedName>
    <alternativeName>
        <fullName evidence="4">PCA reductase</fullName>
    </alternativeName>
</protein>
<keyword evidence="9" id="KW-1185">Reference proteome</keyword>
<keyword evidence="4" id="KW-0963">Cytoplasm</keyword>
<dbReference type="InterPro" id="IPR008927">
    <property type="entry name" value="6-PGluconate_DH-like_C_sf"/>
</dbReference>
<name>A0ABQ3GFJ0_9MICC</name>
<evidence type="ECO:0000256" key="2">
    <source>
        <dbReference type="ARBA" id="ARBA00022857"/>
    </source>
</evidence>
<dbReference type="HAMAP" id="MF_01925">
    <property type="entry name" value="P5C_reductase"/>
    <property type="match status" value="1"/>
</dbReference>
<dbReference type="InterPro" id="IPR029036">
    <property type="entry name" value="P5CR_dimer"/>
</dbReference>